<evidence type="ECO:0000313" key="3">
    <source>
        <dbReference type="Proteomes" id="UP000051295"/>
    </source>
</evidence>
<dbReference type="RefSeq" id="WP_057789977.1">
    <property type="nucleotide sequence ID" value="NZ_LAXJ01000002.1"/>
</dbReference>
<dbReference type="PATRIC" id="fig|1641875.4.peg.1639"/>
<keyword evidence="1" id="KW-1133">Transmembrane helix</keyword>
<evidence type="ECO:0000256" key="1">
    <source>
        <dbReference type="SAM" id="Phobius"/>
    </source>
</evidence>
<dbReference type="AlphaFoldDB" id="A0A0T5P0G5"/>
<dbReference type="STRING" id="1641875.XM53_02700"/>
<sequence>MTLLVLACLWVIAGTLVSMLPMRHQYAPGIALLLLSPVLIWLIGRDFGVLPAALAVLGLVSMFRNPLRYFARRLRGERPEIPK</sequence>
<dbReference type="EMBL" id="LAXJ01000002">
    <property type="protein sequence ID" value="KRS14631.1"/>
    <property type="molecule type" value="Genomic_DNA"/>
</dbReference>
<proteinExistence type="predicted"/>
<keyword evidence="1" id="KW-0472">Membrane</keyword>
<organism evidence="2 3">
    <name type="scientific">Roseovarius atlanticus</name>
    <dbReference type="NCBI Taxonomy" id="1641875"/>
    <lineage>
        <taxon>Bacteria</taxon>
        <taxon>Pseudomonadati</taxon>
        <taxon>Pseudomonadota</taxon>
        <taxon>Alphaproteobacteria</taxon>
        <taxon>Rhodobacterales</taxon>
        <taxon>Roseobacteraceae</taxon>
        <taxon>Roseovarius</taxon>
    </lineage>
</organism>
<name>A0A0T5P0G5_9RHOB</name>
<keyword evidence="2" id="KW-0436">Ligase</keyword>
<dbReference type="Pfam" id="PF10658">
    <property type="entry name" value="DUF2484"/>
    <property type="match status" value="1"/>
</dbReference>
<evidence type="ECO:0000313" key="2">
    <source>
        <dbReference type="EMBL" id="KRS14631.1"/>
    </source>
</evidence>
<protein>
    <submittedName>
        <fullName evidence="2">UDP-N-acetylmuramate--alanine ligase</fullName>
    </submittedName>
</protein>
<accession>A0A0T5P0G5</accession>
<reference evidence="2 3" key="1">
    <citation type="submission" date="2015-04" db="EMBL/GenBank/DDBJ databases">
        <title>The draft genome sequence of Roseovarius sp.R12b.</title>
        <authorList>
            <person name="Li G."/>
            <person name="Lai Q."/>
            <person name="Shao Z."/>
            <person name="Yan P."/>
        </authorList>
    </citation>
    <scope>NUCLEOTIDE SEQUENCE [LARGE SCALE GENOMIC DNA]</scope>
    <source>
        <strain evidence="2 3">R12B</strain>
    </source>
</reference>
<dbReference type="Proteomes" id="UP000051295">
    <property type="component" value="Unassembled WGS sequence"/>
</dbReference>
<keyword evidence="1" id="KW-0812">Transmembrane</keyword>
<dbReference type="GO" id="GO:0016874">
    <property type="term" value="F:ligase activity"/>
    <property type="evidence" value="ECO:0007669"/>
    <property type="project" value="UniProtKB-KW"/>
</dbReference>
<feature type="transmembrane region" description="Helical" evidence="1">
    <location>
        <begin position="38"/>
        <end position="63"/>
    </location>
</feature>
<keyword evidence="3" id="KW-1185">Reference proteome</keyword>
<comment type="caution">
    <text evidence="2">The sequence shown here is derived from an EMBL/GenBank/DDBJ whole genome shotgun (WGS) entry which is preliminary data.</text>
</comment>
<gene>
    <name evidence="2" type="ORF">XM53_02700</name>
</gene>
<dbReference type="InterPro" id="IPR018919">
    <property type="entry name" value="DUF2484"/>
</dbReference>